<proteinExistence type="predicted"/>
<dbReference type="Proteomes" id="UP000054560">
    <property type="component" value="Unassembled WGS sequence"/>
</dbReference>
<reference evidence="1 2" key="1">
    <citation type="submission" date="2011-02" db="EMBL/GenBank/DDBJ databases">
        <title>The Genome Sequence of Sphaeroforma arctica JP610.</title>
        <authorList>
            <consortium name="The Broad Institute Genome Sequencing Platform"/>
            <person name="Russ C."/>
            <person name="Cuomo C."/>
            <person name="Young S.K."/>
            <person name="Zeng Q."/>
            <person name="Gargeya S."/>
            <person name="Alvarado L."/>
            <person name="Berlin A."/>
            <person name="Chapman S.B."/>
            <person name="Chen Z."/>
            <person name="Freedman E."/>
            <person name="Gellesch M."/>
            <person name="Goldberg J."/>
            <person name="Griggs A."/>
            <person name="Gujja S."/>
            <person name="Heilman E."/>
            <person name="Heiman D."/>
            <person name="Howarth C."/>
            <person name="Mehta T."/>
            <person name="Neiman D."/>
            <person name="Pearson M."/>
            <person name="Roberts A."/>
            <person name="Saif S."/>
            <person name="Shea T."/>
            <person name="Shenoy N."/>
            <person name="Sisk P."/>
            <person name="Stolte C."/>
            <person name="Sykes S."/>
            <person name="White J."/>
            <person name="Yandava C."/>
            <person name="Burger G."/>
            <person name="Gray M.W."/>
            <person name="Holland P.W.H."/>
            <person name="King N."/>
            <person name="Lang F.B.F."/>
            <person name="Roger A.J."/>
            <person name="Ruiz-Trillo I."/>
            <person name="Haas B."/>
            <person name="Nusbaum C."/>
            <person name="Birren B."/>
        </authorList>
    </citation>
    <scope>NUCLEOTIDE SEQUENCE [LARGE SCALE GENOMIC DNA]</scope>
    <source>
        <strain evidence="1 2">JP610</strain>
    </source>
</reference>
<keyword evidence="2" id="KW-1185">Reference proteome</keyword>
<gene>
    <name evidence="1" type="ORF">SARC_12782</name>
</gene>
<organism evidence="1 2">
    <name type="scientific">Sphaeroforma arctica JP610</name>
    <dbReference type="NCBI Taxonomy" id="667725"/>
    <lineage>
        <taxon>Eukaryota</taxon>
        <taxon>Ichthyosporea</taxon>
        <taxon>Ichthyophonida</taxon>
        <taxon>Sphaeroforma</taxon>
    </lineage>
</organism>
<evidence type="ECO:0000313" key="1">
    <source>
        <dbReference type="EMBL" id="KNC74677.1"/>
    </source>
</evidence>
<dbReference type="RefSeq" id="XP_014148579.1">
    <property type="nucleotide sequence ID" value="XM_014293104.1"/>
</dbReference>
<evidence type="ECO:0000313" key="2">
    <source>
        <dbReference type="Proteomes" id="UP000054560"/>
    </source>
</evidence>
<dbReference type="AlphaFoldDB" id="A0A0L0FD51"/>
<protein>
    <submittedName>
        <fullName evidence="1">Uncharacterized protein</fullName>
    </submittedName>
</protein>
<name>A0A0L0FD51_9EUKA</name>
<dbReference type="EMBL" id="KQ244174">
    <property type="protein sequence ID" value="KNC74677.1"/>
    <property type="molecule type" value="Genomic_DNA"/>
</dbReference>
<sequence length="86" mass="9514">MPKPPAGAMCLLATSTDSKFEGKYLAAWYNRDSERTECFTTSGDQDNCEAYETGADCEDQIVFFTPDGTSPVKECVENLTYYDSGE</sequence>
<dbReference type="GeneID" id="25913286"/>
<accession>A0A0L0FD51</accession>